<keyword evidence="4" id="KW-1185">Reference proteome</keyword>
<evidence type="ECO:0000313" key="4">
    <source>
        <dbReference type="Proteomes" id="UP000326924"/>
    </source>
</evidence>
<dbReference type="Proteomes" id="UP000326924">
    <property type="component" value="Unassembled WGS sequence"/>
</dbReference>
<evidence type="ECO:0000313" key="3">
    <source>
        <dbReference type="EMBL" id="KAA8904986.1"/>
    </source>
</evidence>
<feature type="compositionally biased region" description="Polar residues" evidence="1">
    <location>
        <begin position="186"/>
        <end position="195"/>
    </location>
</feature>
<organism evidence="3 4">
    <name type="scientific">Sphaerosporella brunnea</name>
    <dbReference type="NCBI Taxonomy" id="1250544"/>
    <lineage>
        <taxon>Eukaryota</taxon>
        <taxon>Fungi</taxon>
        <taxon>Dikarya</taxon>
        <taxon>Ascomycota</taxon>
        <taxon>Pezizomycotina</taxon>
        <taxon>Pezizomycetes</taxon>
        <taxon>Pezizales</taxon>
        <taxon>Pyronemataceae</taxon>
        <taxon>Sphaerosporella</taxon>
    </lineage>
</organism>
<feature type="compositionally biased region" description="Basic and acidic residues" evidence="1">
    <location>
        <begin position="159"/>
        <end position="170"/>
    </location>
</feature>
<protein>
    <recommendedName>
        <fullName evidence="2">NECAP PHear domain-containing protein</fullName>
    </recommendedName>
</protein>
<sequence>MADEIQHILFIAPKVHVYAVPPLASNQGYKAAQWNVDNERARIFTARIRIIETAKMTEDDEESVRTDVRLEDPKSGDLFANCPYEGAFCVEQVVDSSRFFAVRVVDGPRKAVLGIGFEDRSDAFDFGVALQEVRRHMETRGIGSSKKANGSKNAGPSTVEKKDYSLKEGETISITIGNKGRRRAPSANNTNNNGQLPLPFLPPPPSAEDVKRRQSRNLEEESTKMGFDDDAFGDFVEYFFRPGFCNFRANGLVAGQVWAAASLFVWRFDDVPMIVLVLKFLFVGVDYAMCLSGASDDISVLPPH</sequence>
<feature type="region of interest" description="Disordered" evidence="1">
    <location>
        <begin position="138"/>
        <end position="222"/>
    </location>
</feature>
<dbReference type="FunFam" id="2.30.29.30:FF:000465">
    <property type="entry name" value="Adaptin ear-binding coat-associated protein 2"/>
    <property type="match status" value="1"/>
</dbReference>
<feature type="domain" description="NECAP PHear" evidence="2">
    <location>
        <begin position="5"/>
        <end position="177"/>
    </location>
</feature>
<dbReference type="GO" id="GO:0030125">
    <property type="term" value="C:clathrin vesicle coat"/>
    <property type="evidence" value="ECO:0007669"/>
    <property type="project" value="TreeGrafter"/>
</dbReference>
<dbReference type="SUPFAM" id="SSF50729">
    <property type="entry name" value="PH domain-like"/>
    <property type="match status" value="1"/>
</dbReference>
<evidence type="ECO:0000259" key="2">
    <source>
        <dbReference type="Pfam" id="PF07933"/>
    </source>
</evidence>
<dbReference type="PANTHER" id="PTHR12847">
    <property type="entry name" value="ATP-BINDING CASSETTE ABC TRANSPORTER-RELATED"/>
    <property type="match status" value="1"/>
</dbReference>
<dbReference type="AlphaFoldDB" id="A0A5J5EW09"/>
<dbReference type="InterPro" id="IPR012466">
    <property type="entry name" value="NECAP_PHear"/>
</dbReference>
<feature type="compositionally biased region" description="Polar residues" evidence="1">
    <location>
        <begin position="146"/>
        <end position="156"/>
    </location>
</feature>
<dbReference type="Pfam" id="PF07933">
    <property type="entry name" value="DUF1681"/>
    <property type="match status" value="1"/>
</dbReference>
<evidence type="ECO:0000256" key="1">
    <source>
        <dbReference type="SAM" id="MobiDB-lite"/>
    </source>
</evidence>
<comment type="caution">
    <text evidence="3">The sequence shown here is derived from an EMBL/GenBank/DDBJ whole genome shotgun (WGS) entry which is preliminary data.</text>
</comment>
<accession>A0A5J5EW09</accession>
<dbReference type="PANTHER" id="PTHR12847:SF9">
    <property type="entry name" value="NECAP-LIKE PROTEIN CG9132"/>
    <property type="match status" value="1"/>
</dbReference>
<dbReference type="GO" id="GO:0006897">
    <property type="term" value="P:endocytosis"/>
    <property type="evidence" value="ECO:0007669"/>
    <property type="project" value="InterPro"/>
</dbReference>
<dbReference type="EMBL" id="VXIS01000102">
    <property type="protein sequence ID" value="KAA8904986.1"/>
    <property type="molecule type" value="Genomic_DNA"/>
</dbReference>
<name>A0A5J5EW09_9PEZI</name>
<reference evidence="3 4" key="1">
    <citation type="submission" date="2019-09" db="EMBL/GenBank/DDBJ databases">
        <title>Draft genome of the ectomycorrhizal ascomycete Sphaerosporella brunnea.</title>
        <authorList>
            <consortium name="DOE Joint Genome Institute"/>
            <person name="Benucci G.M."/>
            <person name="Marozzi G."/>
            <person name="Antonielli L."/>
            <person name="Sanchez S."/>
            <person name="Marco P."/>
            <person name="Wang X."/>
            <person name="Falini L.B."/>
            <person name="Barry K."/>
            <person name="Haridas S."/>
            <person name="Lipzen A."/>
            <person name="Labutti K."/>
            <person name="Grigoriev I.V."/>
            <person name="Murat C."/>
            <person name="Martin F."/>
            <person name="Albertini E."/>
            <person name="Donnini D."/>
            <person name="Bonito G."/>
        </authorList>
    </citation>
    <scope>NUCLEOTIDE SEQUENCE [LARGE SCALE GENOMIC DNA]</scope>
    <source>
        <strain evidence="3 4">Sb_GMNB300</strain>
    </source>
</reference>
<dbReference type="InParanoid" id="A0A5J5EW09"/>
<gene>
    <name evidence="3" type="ORF">FN846DRAFT_15685</name>
</gene>
<dbReference type="CDD" id="cd13228">
    <property type="entry name" value="PHear_NECAP"/>
    <property type="match status" value="1"/>
</dbReference>
<dbReference type="Gene3D" id="2.30.29.30">
    <property type="entry name" value="Pleckstrin-homology domain (PH domain)/Phosphotyrosine-binding domain (PTB)"/>
    <property type="match status" value="1"/>
</dbReference>
<dbReference type="InterPro" id="IPR011993">
    <property type="entry name" value="PH-like_dom_sf"/>
</dbReference>
<dbReference type="OrthoDB" id="10265489at2759"/>
<feature type="compositionally biased region" description="Basic and acidic residues" evidence="1">
    <location>
        <begin position="208"/>
        <end position="222"/>
    </location>
</feature>
<proteinExistence type="predicted"/>